<gene>
    <name evidence="1" type="ORF">DW252_11050</name>
</gene>
<name>A0A414UA90_9FIRM</name>
<dbReference type="AlphaFoldDB" id="A0A414UA90"/>
<organism evidence="1 2">
    <name type="scientific">Coprococcus comes</name>
    <dbReference type="NCBI Taxonomy" id="410072"/>
    <lineage>
        <taxon>Bacteria</taxon>
        <taxon>Bacillati</taxon>
        <taxon>Bacillota</taxon>
        <taxon>Clostridia</taxon>
        <taxon>Lachnospirales</taxon>
        <taxon>Lachnospiraceae</taxon>
        <taxon>Coprococcus</taxon>
    </lineage>
</organism>
<dbReference type="EMBL" id="QRIM01000012">
    <property type="protein sequence ID" value="RHG59807.1"/>
    <property type="molecule type" value="Genomic_DNA"/>
</dbReference>
<accession>A0A414UA90</accession>
<dbReference type="Proteomes" id="UP000286595">
    <property type="component" value="Unassembled WGS sequence"/>
</dbReference>
<protein>
    <submittedName>
        <fullName evidence="1">Uncharacterized protein</fullName>
    </submittedName>
</protein>
<reference evidence="1 2" key="1">
    <citation type="submission" date="2018-08" db="EMBL/GenBank/DDBJ databases">
        <title>A genome reference for cultivated species of the human gut microbiota.</title>
        <authorList>
            <person name="Zou Y."/>
            <person name="Xue W."/>
            <person name="Luo G."/>
        </authorList>
    </citation>
    <scope>NUCLEOTIDE SEQUENCE [LARGE SCALE GENOMIC DNA]</scope>
    <source>
        <strain evidence="1 2">AM22-12LB</strain>
    </source>
</reference>
<evidence type="ECO:0000313" key="1">
    <source>
        <dbReference type="EMBL" id="RHG59807.1"/>
    </source>
</evidence>
<sequence>MPSFINIFNKRISDTGVKSKWEKVQSGLLFTPVSITTLIGTEDARFILNGISPIAKGDLKWRDALLVTGTVNSNQSGRMHKTGNPCDCQRIIENKKISD</sequence>
<proteinExistence type="predicted"/>
<evidence type="ECO:0000313" key="2">
    <source>
        <dbReference type="Proteomes" id="UP000286595"/>
    </source>
</evidence>
<comment type="caution">
    <text evidence="1">The sequence shown here is derived from an EMBL/GenBank/DDBJ whole genome shotgun (WGS) entry which is preliminary data.</text>
</comment>